<dbReference type="EMBL" id="SRRZ01000010">
    <property type="protein sequence ID" value="NQE33114.1"/>
    <property type="molecule type" value="Genomic_DNA"/>
</dbReference>
<dbReference type="InterPro" id="IPR011990">
    <property type="entry name" value="TPR-like_helical_dom_sf"/>
</dbReference>
<dbReference type="InterPro" id="IPR049625">
    <property type="entry name" value="Glyco_transf_61_cat"/>
</dbReference>
<dbReference type="Pfam" id="PF01531">
    <property type="entry name" value="Glyco_transf_11"/>
    <property type="match status" value="1"/>
</dbReference>
<feature type="repeat" description="TPR" evidence="3">
    <location>
        <begin position="1030"/>
        <end position="1063"/>
    </location>
</feature>
<keyword evidence="3" id="KW-0802">TPR repeat</keyword>
<dbReference type="Gene3D" id="3.40.50.150">
    <property type="entry name" value="Vaccinia Virus protein VP39"/>
    <property type="match status" value="3"/>
</dbReference>
<sequence length="1681" mass="190845">MGLIRGGVPTELAIALKEAYNLQGFIETGTNCGATALWAAQYFPKVITIEAAKEIYEAVVNNYGHLKNIDFVLGNSKEQLAAIVPTLKEPCIFWLDAHWSGGITYGESEECPLLEELQIINDSECDHFILIDDARLFLSPPPSPHRIEEWPTIDAVTSLLNSGRSRYTVIVEDVIVSVPEGAKLLVAQYSQEVSTKAWENQVHSLQQPAHALPEKPAKPRAGAKTTLHSGELLCIERFISSGQVVFDVGANVGSWTEEVFNQFPKTEIHLFEPVPKIYKILLQNLAEGICNSQIIANNYALGKQEESNQFAYYQESPEWSTFYRRLQAEKEYDIKQPQILNVLTTTIDNYCQRQEISHINFLKIDVEGGELDVLEGTQNLLSKGKIDYIQFEYGGTYIDSKKTLKQVFEYFQNLRYGIFKIQPDGLEYCHNFQPDYENYQWSIFLAVNERFRSTVLGEAPQMLDLQQLCTQHSIVPRGVVHVGAHEGHETGLYQAMGVQKVLYIEANPEVFERLQIKIAEFPNVQAVNCAVSDRNGTVNLHVTSMDQSSSILPLKLHAEIYPTIQETHQVTVESKTLDTLLQELELEAADFNIINIDIQGAELLALQGATNLLKYVEAINTEVNYEELYEGCALIDQIDEFLENYGFDRAATTTPLHPSWGDAFYVKKPAVTMSELDINRFGNQIFEYAFLRIYAKQHNLRCETPAWIGQYLFGHQDQPLSQKLPQIQEVRQQDGTFSVWFAEAIIPKSPTIYKNVDFSGYCQYHTKYYAPYKDYVRSLFKPATEVETKMQAAIACLRSLGKTVVGLHLRRGDYSHFNTVPFLPAPSEWYKEWLRGLWERLDEPVLFIASDEIGKVIGDFAEYNPVTALDLGANVSEADFYSDFYILSQCDVVAISNSSFSFAACMLNETGKFFFRPDWSTEKLIPFDPWNSEPLLWENPKKKLNSDSIPEEFKLNDVQFLLTNYHLSDEEFLQAAYRKYLLRYPDEAGKQWYIKLLADKSITRRTILAGMQQSVEFKWVWEPIASASEEETYWHVGAQWAKQAQWDKAIAAYHQAIRSKSDLVLAYSRWADNLATQNQPDAQVALRAKFFKALLNQPDSAELYACLGKLLAARGKAGEAIQAYQKSLLIQSDSPDAAQIYFDLGKAQAQQNQLDEAITSYHKAIQQHPEWAEIYFYIGQALAQQNKLDEAITSYQKVIQQHPEWAEVYLYIGQAKSHQKNFDEAIKFYQKSIQIDPEYVEAYLLLGGLLHAQSKFDEAISCFQDLIDLEHHRFGSIAHTYIGSILQQQGKQEEANLYFQKAQPVALPQGCDGTVREWVLASPLKQTNYIELHSPHHFSLSAPPQTIDRAFYPILNSSWWSQFESPATFVVTIPEGRYCEYGYNTKTAVITSDNQLLLDVSTCPGIPIDRHPIFSATNLPLVEHINGTVAVLSVDTGLIYYHWMLDLLPRIGLLQLSGIELGSIDKFLINGYRSPFQKETLEVLGIRANQIIETKNHAHIKANKLVVPSYPGFQCFPTKWACDFLRSNFLPLALPSKSSQLKRIYISRNAGTERRTINEDEVLNLLNELGFTRIFAESISFAEQVSLMAQAEVVVLMHGSAVSNLVFCQPGTKVIEIFSPHQVVQIGELISHYQRLDYYYLIGSGIPCPQLRQLVYYKDGYEDTLVNIDSLKNLLEQAGVA</sequence>
<dbReference type="SMART" id="SM00028">
    <property type="entry name" value="TPR"/>
    <property type="match status" value="7"/>
</dbReference>
<dbReference type="Pfam" id="PF05050">
    <property type="entry name" value="Methyltransf_21"/>
    <property type="match status" value="2"/>
</dbReference>
<organism evidence="7 8">
    <name type="scientific">Microcoleus asticus IPMA8</name>
    <dbReference type="NCBI Taxonomy" id="2563858"/>
    <lineage>
        <taxon>Bacteria</taxon>
        <taxon>Bacillati</taxon>
        <taxon>Cyanobacteriota</taxon>
        <taxon>Cyanophyceae</taxon>
        <taxon>Oscillatoriophycideae</taxon>
        <taxon>Oscillatoriales</taxon>
        <taxon>Microcoleaceae</taxon>
        <taxon>Microcoleus</taxon>
        <taxon>Microcoleus asticus</taxon>
    </lineage>
</organism>
<dbReference type="Proteomes" id="UP000702425">
    <property type="component" value="Unassembled WGS sequence"/>
</dbReference>
<dbReference type="NCBIfam" id="TIGR01444">
    <property type="entry name" value="fkbM_fam"/>
    <property type="match status" value="2"/>
</dbReference>
<dbReference type="RefSeq" id="WP_172185789.1">
    <property type="nucleotide sequence ID" value="NZ_CAWPPK010000002.1"/>
</dbReference>
<evidence type="ECO:0000259" key="5">
    <source>
        <dbReference type="Pfam" id="PF05050"/>
    </source>
</evidence>
<gene>
    <name evidence="7" type="primary">yrrB_3</name>
    <name evidence="7" type="ORF">E5S67_00831</name>
</gene>
<feature type="domain" description="Glycosyltransferase 61 catalytic" evidence="4">
    <location>
        <begin position="1440"/>
        <end position="1615"/>
    </location>
</feature>
<dbReference type="Pfam" id="PF13946">
    <property type="entry name" value="DUF4214"/>
    <property type="match status" value="1"/>
</dbReference>
<feature type="domain" description="Methyltransferase FkbM" evidence="5">
    <location>
        <begin position="247"/>
        <end position="416"/>
    </location>
</feature>
<keyword evidence="8" id="KW-1185">Reference proteome</keyword>
<feature type="domain" description="DUF4214" evidence="6">
    <location>
        <begin position="966"/>
        <end position="1018"/>
    </location>
</feature>
<comment type="caution">
    <text evidence="7">The sequence shown here is derived from an EMBL/GenBank/DDBJ whole genome shotgun (WGS) entry which is preliminary data.</text>
</comment>
<evidence type="ECO:0000313" key="7">
    <source>
        <dbReference type="EMBL" id="NQE33114.1"/>
    </source>
</evidence>
<feature type="domain" description="Methyltransferase FkbM" evidence="5">
    <location>
        <begin position="481"/>
        <end position="647"/>
    </location>
</feature>
<evidence type="ECO:0000256" key="3">
    <source>
        <dbReference type="PROSITE-ProRule" id="PRU00339"/>
    </source>
</evidence>
<feature type="repeat" description="TPR" evidence="3">
    <location>
        <begin position="1172"/>
        <end position="1205"/>
    </location>
</feature>
<dbReference type="SUPFAM" id="SSF53335">
    <property type="entry name" value="S-adenosyl-L-methionine-dependent methyltransferases"/>
    <property type="match status" value="3"/>
</dbReference>
<dbReference type="PROSITE" id="PS50293">
    <property type="entry name" value="TPR_REGION"/>
    <property type="match status" value="3"/>
</dbReference>
<feature type="repeat" description="TPR" evidence="3">
    <location>
        <begin position="1101"/>
        <end position="1134"/>
    </location>
</feature>
<name>A0ABX2CRS9_9CYAN</name>
<evidence type="ECO:0000313" key="8">
    <source>
        <dbReference type="Proteomes" id="UP000702425"/>
    </source>
</evidence>
<dbReference type="InterPro" id="IPR029063">
    <property type="entry name" value="SAM-dependent_MTases_sf"/>
</dbReference>
<dbReference type="SUPFAM" id="SSF48452">
    <property type="entry name" value="TPR-like"/>
    <property type="match status" value="2"/>
</dbReference>
<keyword evidence="2" id="KW-0808">Transferase</keyword>
<dbReference type="CDD" id="cd11301">
    <property type="entry name" value="Fut1_Fut2_like"/>
    <property type="match status" value="1"/>
</dbReference>
<dbReference type="Gene3D" id="1.25.40.10">
    <property type="entry name" value="Tetratricopeptide repeat domain"/>
    <property type="match status" value="3"/>
</dbReference>
<dbReference type="InterPro" id="IPR019734">
    <property type="entry name" value="TPR_rpt"/>
</dbReference>
<dbReference type="InterPro" id="IPR025282">
    <property type="entry name" value="DUF4214"/>
</dbReference>
<dbReference type="PANTHER" id="PTHR36973">
    <property type="entry name" value="SLL1456 PROTEIN-RELATED"/>
    <property type="match status" value="1"/>
</dbReference>
<dbReference type="PANTHER" id="PTHR36973:SF4">
    <property type="entry name" value="NODULATION PROTEIN"/>
    <property type="match status" value="1"/>
</dbReference>
<protein>
    <submittedName>
        <fullName evidence="7">TPR repeat-containing protein YrrB</fullName>
    </submittedName>
</protein>
<dbReference type="InterPro" id="IPR002516">
    <property type="entry name" value="Glyco_trans_11"/>
</dbReference>
<feature type="repeat" description="TPR" evidence="3">
    <location>
        <begin position="1138"/>
        <end position="1171"/>
    </location>
</feature>
<keyword evidence="1" id="KW-0328">Glycosyltransferase</keyword>
<feature type="repeat" description="TPR" evidence="3">
    <location>
        <begin position="1240"/>
        <end position="1273"/>
    </location>
</feature>
<evidence type="ECO:0000256" key="1">
    <source>
        <dbReference type="ARBA" id="ARBA00022676"/>
    </source>
</evidence>
<dbReference type="Pfam" id="PF13432">
    <property type="entry name" value="TPR_16"/>
    <property type="match status" value="1"/>
</dbReference>
<proteinExistence type="predicted"/>
<dbReference type="Pfam" id="PF04577">
    <property type="entry name" value="Glyco_transf_61"/>
    <property type="match status" value="1"/>
</dbReference>
<evidence type="ECO:0000256" key="2">
    <source>
        <dbReference type="ARBA" id="ARBA00022679"/>
    </source>
</evidence>
<accession>A0ABX2CRS9</accession>
<dbReference type="InterPro" id="IPR053188">
    <property type="entry name" value="FkbM_Methyltransferase"/>
</dbReference>
<dbReference type="PROSITE" id="PS50005">
    <property type="entry name" value="TPR"/>
    <property type="match status" value="6"/>
</dbReference>
<dbReference type="InterPro" id="IPR006342">
    <property type="entry name" value="FkbM_mtfrase"/>
</dbReference>
<dbReference type="Pfam" id="PF00515">
    <property type="entry name" value="TPR_1"/>
    <property type="match status" value="1"/>
</dbReference>
<dbReference type="Gene3D" id="3.40.50.11350">
    <property type="match status" value="1"/>
</dbReference>
<reference evidence="7 8" key="1">
    <citation type="journal article" date="2020" name="Sci. Rep.">
        <title>A novel cyanobacterial geosmin producer, revising GeoA distribution and dispersion patterns in Bacteria.</title>
        <authorList>
            <person name="Churro C."/>
            <person name="Semedo-Aguiar A.P."/>
            <person name="Silva A.D."/>
            <person name="Pereira-Leal J.B."/>
            <person name="Leite R.B."/>
        </authorList>
    </citation>
    <scope>NUCLEOTIDE SEQUENCE [LARGE SCALE GENOMIC DNA]</scope>
    <source>
        <strain evidence="7 8">IPMA8</strain>
    </source>
</reference>
<evidence type="ECO:0000259" key="4">
    <source>
        <dbReference type="Pfam" id="PF04577"/>
    </source>
</evidence>
<feature type="repeat" description="TPR" evidence="3">
    <location>
        <begin position="1206"/>
        <end position="1239"/>
    </location>
</feature>
<evidence type="ECO:0000259" key="6">
    <source>
        <dbReference type="Pfam" id="PF13946"/>
    </source>
</evidence>